<comment type="caution">
    <text evidence="1">The sequence shown here is derived from an EMBL/GenBank/DDBJ whole genome shotgun (WGS) entry which is preliminary data.</text>
</comment>
<evidence type="ECO:0000313" key="1">
    <source>
        <dbReference type="EMBL" id="GGX58651.1"/>
    </source>
</evidence>
<sequence length="300" mass="34304">MFDTLKDYSILYSFDRSGYRRHARHFKPVDNRHIRDKRFLVTGGTSGIGASLAERLADNGARVTVTGRNRDKFERSSLAGKGIDFIELDMADFLDVTQSPLDRFDGLVCNAGGMPDQLKLVNDDYDLIFASQVIGHYLLIRRCIEQDLLPENAPIHITSSGGMYLQKLELDDLCWQEAPYDKVKSYANAKRAQVILNEELAHRYPGYTFSCSHPGWVGTDALREALPGFSERLGKRLRTNEEGADTIYWCLAQGPELPSGKFWFDREPRKTYPFFWTKESRMTRERLLALCETAWAEQQA</sequence>
<dbReference type="InterPro" id="IPR052992">
    <property type="entry name" value="SDR_member_12"/>
</dbReference>
<protein>
    <submittedName>
        <fullName evidence="1">Oxidoreductase</fullName>
    </submittedName>
</protein>
<name>A0A918KCM0_9GAMM</name>
<dbReference type="PANTHER" id="PTHR44656:SF7">
    <property type="entry name" value="DEHYDROGENASE_REDUCTASE SDR FAMILY MEMBER 12"/>
    <property type="match status" value="1"/>
</dbReference>
<reference evidence="1" key="2">
    <citation type="submission" date="2020-09" db="EMBL/GenBank/DDBJ databases">
        <authorList>
            <person name="Sun Q."/>
            <person name="Kim S."/>
        </authorList>
    </citation>
    <scope>NUCLEOTIDE SEQUENCE</scope>
    <source>
        <strain evidence="1">KCTC 22169</strain>
    </source>
</reference>
<organism evidence="1 2">
    <name type="scientific">Saccharospirillum salsuginis</name>
    <dbReference type="NCBI Taxonomy" id="418750"/>
    <lineage>
        <taxon>Bacteria</taxon>
        <taxon>Pseudomonadati</taxon>
        <taxon>Pseudomonadota</taxon>
        <taxon>Gammaproteobacteria</taxon>
        <taxon>Oceanospirillales</taxon>
        <taxon>Saccharospirillaceae</taxon>
        <taxon>Saccharospirillum</taxon>
    </lineage>
</organism>
<dbReference type="InterPro" id="IPR036291">
    <property type="entry name" value="NAD(P)-bd_dom_sf"/>
</dbReference>
<dbReference type="PRINTS" id="PR00081">
    <property type="entry name" value="GDHRDH"/>
</dbReference>
<dbReference type="Proteomes" id="UP000626148">
    <property type="component" value="Unassembled WGS sequence"/>
</dbReference>
<dbReference type="EMBL" id="BMXR01000006">
    <property type="protein sequence ID" value="GGX58651.1"/>
    <property type="molecule type" value="Genomic_DNA"/>
</dbReference>
<keyword evidence="2" id="KW-1185">Reference proteome</keyword>
<dbReference type="Gene3D" id="3.40.50.720">
    <property type="entry name" value="NAD(P)-binding Rossmann-like Domain"/>
    <property type="match status" value="1"/>
</dbReference>
<gene>
    <name evidence="1" type="ORF">GCM10007392_28220</name>
</gene>
<evidence type="ECO:0000313" key="2">
    <source>
        <dbReference type="Proteomes" id="UP000626148"/>
    </source>
</evidence>
<reference evidence="1" key="1">
    <citation type="journal article" date="2014" name="Int. J. Syst. Evol. Microbiol.">
        <title>Complete genome sequence of Corynebacterium casei LMG S-19264T (=DSM 44701T), isolated from a smear-ripened cheese.</title>
        <authorList>
            <consortium name="US DOE Joint Genome Institute (JGI-PGF)"/>
            <person name="Walter F."/>
            <person name="Albersmeier A."/>
            <person name="Kalinowski J."/>
            <person name="Ruckert C."/>
        </authorList>
    </citation>
    <scope>NUCLEOTIDE SEQUENCE</scope>
    <source>
        <strain evidence="1">KCTC 22169</strain>
    </source>
</reference>
<proteinExistence type="predicted"/>
<dbReference type="Pfam" id="PF00106">
    <property type="entry name" value="adh_short"/>
    <property type="match status" value="1"/>
</dbReference>
<dbReference type="PANTHER" id="PTHR44656">
    <property type="entry name" value="DEHYDROGENASE/REDUCTASE SDR FAMILY MEMBER 12"/>
    <property type="match status" value="1"/>
</dbReference>
<accession>A0A918KCM0</accession>
<dbReference type="SUPFAM" id="SSF51735">
    <property type="entry name" value="NAD(P)-binding Rossmann-fold domains"/>
    <property type="match status" value="1"/>
</dbReference>
<dbReference type="InterPro" id="IPR002347">
    <property type="entry name" value="SDR_fam"/>
</dbReference>
<dbReference type="RefSeq" id="WP_189609713.1">
    <property type="nucleotide sequence ID" value="NZ_BMXR01000006.1"/>
</dbReference>
<dbReference type="AlphaFoldDB" id="A0A918KCM0"/>